<dbReference type="RefSeq" id="WP_244548824.1">
    <property type="nucleotide sequence ID" value="NZ_LT629750.1"/>
</dbReference>
<feature type="domain" description="STAS" evidence="7">
    <location>
        <begin position="473"/>
        <end position="572"/>
    </location>
</feature>
<dbReference type="PROSITE" id="PS00889">
    <property type="entry name" value="CNMP_BINDING_2"/>
    <property type="match status" value="1"/>
</dbReference>
<keyword evidence="4 5" id="KW-0472">Membrane</keyword>
<comment type="subcellular location">
    <subcellularLocation>
        <location evidence="1">Membrane</location>
        <topology evidence="1">Multi-pass membrane protein</topology>
    </subcellularLocation>
</comment>
<dbReference type="InterPro" id="IPR000595">
    <property type="entry name" value="cNMP-bd_dom"/>
</dbReference>
<evidence type="ECO:0000256" key="3">
    <source>
        <dbReference type="ARBA" id="ARBA00022989"/>
    </source>
</evidence>
<dbReference type="SUPFAM" id="SSF52091">
    <property type="entry name" value="SpoIIaa-like"/>
    <property type="match status" value="1"/>
</dbReference>
<evidence type="ECO:0000256" key="1">
    <source>
        <dbReference type="ARBA" id="ARBA00004141"/>
    </source>
</evidence>
<dbReference type="PROSITE" id="PS50801">
    <property type="entry name" value="STAS"/>
    <property type="match status" value="1"/>
</dbReference>
<dbReference type="SUPFAM" id="SSF51206">
    <property type="entry name" value="cAMP-binding domain-like"/>
    <property type="match status" value="1"/>
</dbReference>
<dbReference type="GO" id="GO:0016020">
    <property type="term" value="C:membrane"/>
    <property type="evidence" value="ECO:0007669"/>
    <property type="project" value="UniProtKB-SubCell"/>
</dbReference>
<dbReference type="InterPro" id="IPR018488">
    <property type="entry name" value="cNMP-bd_CS"/>
</dbReference>
<dbReference type="Pfam" id="PF00916">
    <property type="entry name" value="Sulfate_transp"/>
    <property type="match status" value="1"/>
</dbReference>
<evidence type="ECO:0000259" key="7">
    <source>
        <dbReference type="PROSITE" id="PS50801"/>
    </source>
</evidence>
<dbReference type="Pfam" id="PF01740">
    <property type="entry name" value="STAS"/>
    <property type="match status" value="1"/>
</dbReference>
<evidence type="ECO:0000256" key="5">
    <source>
        <dbReference type="SAM" id="Phobius"/>
    </source>
</evidence>
<protein>
    <submittedName>
        <fullName evidence="8">Sulfate permease, SulP family</fullName>
    </submittedName>
</protein>
<keyword evidence="9" id="KW-1185">Reference proteome</keyword>
<keyword evidence="3 5" id="KW-1133">Transmembrane helix</keyword>
<feature type="transmembrane region" description="Helical" evidence="5">
    <location>
        <begin position="108"/>
        <end position="130"/>
    </location>
</feature>
<feature type="transmembrane region" description="Helical" evidence="5">
    <location>
        <begin position="142"/>
        <end position="167"/>
    </location>
</feature>
<organism evidence="8 9">
    <name type="scientific">Bradyrhizobium canariense</name>
    <dbReference type="NCBI Taxonomy" id="255045"/>
    <lineage>
        <taxon>Bacteria</taxon>
        <taxon>Pseudomonadati</taxon>
        <taxon>Pseudomonadota</taxon>
        <taxon>Alphaproteobacteria</taxon>
        <taxon>Hyphomicrobiales</taxon>
        <taxon>Nitrobacteraceae</taxon>
        <taxon>Bradyrhizobium</taxon>
    </lineage>
</organism>
<dbReference type="Proteomes" id="UP000243904">
    <property type="component" value="Chromosome I"/>
</dbReference>
<dbReference type="EMBL" id="LT629750">
    <property type="protein sequence ID" value="SDT31474.1"/>
    <property type="molecule type" value="Genomic_DNA"/>
</dbReference>
<feature type="transmembrane region" description="Helical" evidence="5">
    <location>
        <begin position="53"/>
        <end position="77"/>
    </location>
</feature>
<accession>A0A1H1ZCN3</accession>
<name>A0A1H1ZCN3_9BRAD</name>
<dbReference type="InterPro" id="IPR014710">
    <property type="entry name" value="RmlC-like_jellyroll"/>
</dbReference>
<dbReference type="AlphaFoldDB" id="A0A1H1ZCN3"/>
<feature type="transmembrane region" description="Helical" evidence="5">
    <location>
        <begin position="214"/>
        <end position="236"/>
    </location>
</feature>
<dbReference type="CDD" id="cd07042">
    <property type="entry name" value="STAS_SulP_like_sulfate_transporter"/>
    <property type="match status" value="1"/>
</dbReference>
<dbReference type="Pfam" id="PF00027">
    <property type="entry name" value="cNMP_binding"/>
    <property type="match status" value="1"/>
</dbReference>
<evidence type="ECO:0000313" key="8">
    <source>
        <dbReference type="EMBL" id="SDT31474.1"/>
    </source>
</evidence>
<reference evidence="9" key="1">
    <citation type="submission" date="2016-10" db="EMBL/GenBank/DDBJ databases">
        <authorList>
            <person name="Varghese N."/>
            <person name="Submissions S."/>
        </authorList>
    </citation>
    <scope>NUCLEOTIDE SEQUENCE [LARGE SCALE GENOMIC DNA]</scope>
    <source>
        <strain evidence="9">GAS369</strain>
    </source>
</reference>
<sequence>MVSQSVSLGLKLRTALVDILGGGAASVLTITFGLSYSLLIFAGPLAPSLSYGVAATFISSAVLGLVIALGSSLPFAIGAPDTSTAAMTGILASSLVERMAATDPAASVLGPVLITFGLASIATGIMLCGFGMTRMGRAIRYVPYPVVGGFLGATGCLILLGAIRVITGFRVQLTTLDRFANVLTLSELAAACAMALVLYLTWHRSRTPLGLPAILIGGVIAAHVAFWLAGISLATAQASGWTFQPPPHVSFMLPWNAQQISHYPWYALPDVAGNLIAVIFVTASTTLFNTTGIEVAVHREANLERELNVTGLANMLSGTFGGYTGCISVSRSVLNFNSGGSGRLSGLTAAAISLLMLAVAPMLLGYMPKFVLGGLLIYLGADQLHKWIIQSRRRLSISEYLSLLAIIVIIVQWGFIAGILIGVVIGCATFALSAARIDSIKYSFDGSEYRSSLDRSHDDQAVLATHGRTIQGLNLQSYLFFGSANRLYQHVKALLQQHPECRFLVFDFKLVTGIDSSAAYSFAQIKRTAHDRGVKLVLTHLPPAAEKALRSSEFISHDVGLVAELDHALEWCENEVIAQHQGLEQEEASLRDWFVRLFETEGNAAELIRRCQRLEVDAGETIVRAGEAADSMHFILDGRVGVLVPADGDRTTRVRSLGRYTTIGEMGLVSRAPRSATIQAEVASTLYVLGADQFEAIMADDPALGHKLLTYFVSVMAERLSFANRTIAVLRR</sequence>
<evidence type="ECO:0000256" key="4">
    <source>
        <dbReference type="ARBA" id="ARBA00023136"/>
    </source>
</evidence>
<feature type="transmembrane region" description="Helical" evidence="5">
    <location>
        <begin position="309"/>
        <end position="330"/>
    </location>
</feature>
<dbReference type="InterPro" id="IPR018490">
    <property type="entry name" value="cNMP-bd_dom_sf"/>
</dbReference>
<keyword evidence="2 5" id="KW-0812">Transmembrane</keyword>
<gene>
    <name evidence="8" type="ORF">SAMN05444158_5361</name>
</gene>
<proteinExistence type="predicted"/>
<dbReference type="SMART" id="SM00100">
    <property type="entry name" value="cNMP"/>
    <property type="match status" value="1"/>
</dbReference>
<feature type="transmembrane region" description="Helical" evidence="5">
    <location>
        <begin position="179"/>
        <end position="202"/>
    </location>
</feature>
<dbReference type="PROSITE" id="PS50042">
    <property type="entry name" value="CNMP_BINDING_3"/>
    <property type="match status" value="1"/>
</dbReference>
<dbReference type="InterPro" id="IPR052706">
    <property type="entry name" value="Membrane-Transporter-like"/>
</dbReference>
<evidence type="ECO:0000256" key="2">
    <source>
        <dbReference type="ARBA" id="ARBA00022692"/>
    </source>
</evidence>
<dbReference type="PANTHER" id="PTHR43310">
    <property type="entry name" value="SULFATE TRANSPORTER YBAR-RELATED"/>
    <property type="match status" value="1"/>
</dbReference>
<evidence type="ECO:0000313" key="9">
    <source>
        <dbReference type="Proteomes" id="UP000243904"/>
    </source>
</evidence>
<feature type="transmembrane region" description="Helical" evidence="5">
    <location>
        <begin position="400"/>
        <end position="432"/>
    </location>
</feature>
<feature type="domain" description="Cyclic nucleotide-binding" evidence="6">
    <location>
        <begin position="616"/>
        <end position="715"/>
    </location>
</feature>
<dbReference type="PANTHER" id="PTHR43310:SF1">
    <property type="entry name" value="SULFATE TRANSPORTER YBAR-RELATED"/>
    <property type="match status" value="1"/>
</dbReference>
<dbReference type="Gene3D" id="3.30.750.24">
    <property type="entry name" value="STAS domain"/>
    <property type="match status" value="1"/>
</dbReference>
<evidence type="ECO:0000259" key="6">
    <source>
        <dbReference type="PROSITE" id="PS50042"/>
    </source>
</evidence>
<feature type="transmembrane region" description="Helical" evidence="5">
    <location>
        <begin position="350"/>
        <end position="379"/>
    </location>
</feature>
<dbReference type="InterPro" id="IPR036513">
    <property type="entry name" value="STAS_dom_sf"/>
</dbReference>
<feature type="transmembrane region" description="Helical" evidence="5">
    <location>
        <begin position="275"/>
        <end position="297"/>
    </location>
</feature>
<dbReference type="InterPro" id="IPR011547">
    <property type="entry name" value="SLC26A/SulP_dom"/>
</dbReference>
<dbReference type="CDD" id="cd00038">
    <property type="entry name" value="CAP_ED"/>
    <property type="match status" value="1"/>
</dbReference>
<dbReference type="Gene3D" id="2.60.120.10">
    <property type="entry name" value="Jelly Rolls"/>
    <property type="match status" value="1"/>
</dbReference>
<feature type="transmembrane region" description="Helical" evidence="5">
    <location>
        <begin position="20"/>
        <end position="41"/>
    </location>
</feature>
<dbReference type="InterPro" id="IPR002645">
    <property type="entry name" value="STAS_dom"/>
</dbReference>